<dbReference type="GO" id="GO:0005576">
    <property type="term" value="C:extracellular region"/>
    <property type="evidence" value="ECO:0007669"/>
    <property type="project" value="TreeGrafter"/>
</dbReference>
<feature type="domain" description="L,D-TPase catalytic" evidence="7">
    <location>
        <begin position="184"/>
        <end position="302"/>
    </location>
</feature>
<evidence type="ECO:0000256" key="4">
    <source>
        <dbReference type="ARBA" id="ARBA00022984"/>
    </source>
</evidence>
<evidence type="ECO:0000256" key="5">
    <source>
        <dbReference type="ARBA" id="ARBA00023316"/>
    </source>
</evidence>
<gene>
    <name evidence="8" type="ORF">HTZ77_37220</name>
</gene>
<evidence type="ECO:0000313" key="8">
    <source>
        <dbReference type="EMBL" id="NUW37003.1"/>
    </source>
</evidence>
<dbReference type="Gene3D" id="2.40.440.10">
    <property type="entry name" value="L,D-transpeptidase catalytic domain-like"/>
    <property type="match status" value="1"/>
</dbReference>
<dbReference type="CDD" id="cd16913">
    <property type="entry name" value="YkuD_like"/>
    <property type="match status" value="1"/>
</dbReference>
<keyword evidence="2" id="KW-0808">Transferase</keyword>
<accession>A0A7Y6IF01</accession>
<dbReference type="GO" id="GO:0018104">
    <property type="term" value="P:peptidoglycan-protein cross-linking"/>
    <property type="evidence" value="ECO:0007669"/>
    <property type="project" value="TreeGrafter"/>
</dbReference>
<name>A0A7Y6IF01_9ACTN</name>
<dbReference type="Proteomes" id="UP000586042">
    <property type="component" value="Unassembled WGS sequence"/>
</dbReference>
<dbReference type="InterPro" id="IPR050979">
    <property type="entry name" value="LD-transpeptidase"/>
</dbReference>
<keyword evidence="5 6" id="KW-0961">Cell wall biogenesis/degradation</keyword>
<comment type="caution">
    <text evidence="8">The sequence shown here is derived from an EMBL/GenBank/DDBJ whole genome shotgun (WGS) entry which is preliminary data.</text>
</comment>
<reference evidence="8 9" key="1">
    <citation type="submission" date="2020-06" db="EMBL/GenBank/DDBJ databases">
        <title>Nonomuraea sp. SMC257, a novel actinomycete isolated from soil.</title>
        <authorList>
            <person name="Chanama M."/>
        </authorList>
    </citation>
    <scope>NUCLEOTIDE SEQUENCE [LARGE SCALE GENOMIC DNA]</scope>
    <source>
        <strain evidence="8 9">SMC257</strain>
    </source>
</reference>
<evidence type="ECO:0000259" key="7">
    <source>
        <dbReference type="PROSITE" id="PS52029"/>
    </source>
</evidence>
<proteinExistence type="predicted"/>
<dbReference type="SUPFAM" id="SSF141523">
    <property type="entry name" value="L,D-transpeptidase catalytic domain-like"/>
    <property type="match status" value="1"/>
</dbReference>
<dbReference type="GO" id="GO:0071555">
    <property type="term" value="P:cell wall organization"/>
    <property type="evidence" value="ECO:0007669"/>
    <property type="project" value="UniProtKB-UniRule"/>
</dbReference>
<evidence type="ECO:0000256" key="3">
    <source>
        <dbReference type="ARBA" id="ARBA00022960"/>
    </source>
</evidence>
<keyword evidence="9" id="KW-1185">Reference proteome</keyword>
<dbReference type="AlphaFoldDB" id="A0A7Y6IF01"/>
<evidence type="ECO:0000256" key="6">
    <source>
        <dbReference type="PROSITE-ProRule" id="PRU01373"/>
    </source>
</evidence>
<feature type="active site" description="Nucleophile" evidence="6">
    <location>
        <position position="279"/>
    </location>
</feature>
<keyword evidence="3 6" id="KW-0133">Cell shape</keyword>
<evidence type="ECO:0000256" key="1">
    <source>
        <dbReference type="ARBA" id="ARBA00004752"/>
    </source>
</evidence>
<dbReference type="PANTHER" id="PTHR30582:SF2">
    <property type="entry name" value="L,D-TRANSPEPTIDASE YCIB-RELATED"/>
    <property type="match status" value="1"/>
</dbReference>
<organism evidence="8 9">
    <name type="scientific">Nonomuraea montanisoli</name>
    <dbReference type="NCBI Taxonomy" id="2741721"/>
    <lineage>
        <taxon>Bacteria</taxon>
        <taxon>Bacillati</taxon>
        <taxon>Actinomycetota</taxon>
        <taxon>Actinomycetes</taxon>
        <taxon>Streptosporangiales</taxon>
        <taxon>Streptosporangiaceae</taxon>
        <taxon>Nonomuraea</taxon>
    </lineage>
</organism>
<dbReference type="GO" id="GO:0016740">
    <property type="term" value="F:transferase activity"/>
    <property type="evidence" value="ECO:0007669"/>
    <property type="project" value="UniProtKB-KW"/>
</dbReference>
<dbReference type="GO" id="GO:0008360">
    <property type="term" value="P:regulation of cell shape"/>
    <property type="evidence" value="ECO:0007669"/>
    <property type="project" value="UniProtKB-UniRule"/>
</dbReference>
<keyword evidence="4 6" id="KW-0573">Peptidoglycan synthesis</keyword>
<evidence type="ECO:0000313" key="9">
    <source>
        <dbReference type="Proteomes" id="UP000586042"/>
    </source>
</evidence>
<feature type="active site" description="Proton donor/acceptor" evidence="6">
    <location>
        <position position="263"/>
    </location>
</feature>
<dbReference type="EMBL" id="JABWGN010000018">
    <property type="protein sequence ID" value="NUW37003.1"/>
    <property type="molecule type" value="Genomic_DNA"/>
</dbReference>
<dbReference type="PANTHER" id="PTHR30582">
    <property type="entry name" value="L,D-TRANSPEPTIDASE"/>
    <property type="match status" value="1"/>
</dbReference>
<dbReference type="InterPro" id="IPR038063">
    <property type="entry name" value="Transpep_catalytic_dom"/>
</dbReference>
<dbReference type="InterPro" id="IPR005490">
    <property type="entry name" value="LD_TPept_cat_dom"/>
</dbReference>
<protein>
    <submittedName>
        <fullName evidence="8">L,D-transpeptidase</fullName>
    </submittedName>
</protein>
<comment type="pathway">
    <text evidence="1 6">Cell wall biogenesis; peptidoglycan biosynthesis.</text>
</comment>
<evidence type="ECO:0000256" key="2">
    <source>
        <dbReference type="ARBA" id="ARBA00022679"/>
    </source>
</evidence>
<dbReference type="UniPathway" id="UPA00219"/>
<dbReference type="Pfam" id="PF03734">
    <property type="entry name" value="YkuD"/>
    <property type="match status" value="1"/>
</dbReference>
<dbReference type="GO" id="GO:0071972">
    <property type="term" value="F:peptidoglycan L,D-transpeptidase activity"/>
    <property type="evidence" value="ECO:0007669"/>
    <property type="project" value="TreeGrafter"/>
</dbReference>
<dbReference type="PROSITE" id="PS52029">
    <property type="entry name" value="LD_TPASE"/>
    <property type="match status" value="1"/>
</dbReference>
<sequence length="303" mass="31793">MSHSWPGIFKRSKPLSNRARRCDVHVVCAREPQEPIVPLDAPRRLIGTALVAVSLVASTPAEVVASTPADVAASPVTPAAGASVTATALPQATTLTQLNGLPQDTDTFGELSGVVVHPVRTVAVHAQPGGTPVATLPAKQLGSLTWVPVVEARKGWYRVLLPSKPNHVTGWINAKGLKKARSRYRAIVKLGARQLTVMNASKKLGTWTVAVGGPQTPTPVGRTFLLALMSPKKKTYSPLILPLGTHSQTLDTFGGGPGTVAFHGWPDRKVFGQAVTHGCVRVPARALKVLAGLPLGTPVLIAP</sequence>